<name>A0ABM3R988_SPIOL</name>
<evidence type="ECO:0000313" key="1">
    <source>
        <dbReference type="Proteomes" id="UP000813463"/>
    </source>
</evidence>
<dbReference type="PANTHER" id="PTHR11439:SF524">
    <property type="entry name" value="RNA-DIRECTED DNA POLYMERASE, PROTEIN KINASE RLK-PELLE-DLSV FAMILY"/>
    <property type="match status" value="1"/>
</dbReference>
<dbReference type="Proteomes" id="UP000813463">
    <property type="component" value="Chromosome 2"/>
</dbReference>
<dbReference type="PANTHER" id="PTHR11439">
    <property type="entry name" value="GAG-POL-RELATED RETROTRANSPOSON"/>
    <property type="match status" value="1"/>
</dbReference>
<evidence type="ECO:0000313" key="2">
    <source>
        <dbReference type="RefSeq" id="XP_056692178.1"/>
    </source>
</evidence>
<keyword evidence="1" id="KW-1185">Reference proteome</keyword>
<organism evidence="1 2">
    <name type="scientific">Spinacia oleracea</name>
    <name type="common">Spinach</name>
    <dbReference type="NCBI Taxonomy" id="3562"/>
    <lineage>
        <taxon>Eukaryota</taxon>
        <taxon>Viridiplantae</taxon>
        <taxon>Streptophyta</taxon>
        <taxon>Embryophyta</taxon>
        <taxon>Tracheophyta</taxon>
        <taxon>Spermatophyta</taxon>
        <taxon>Magnoliopsida</taxon>
        <taxon>eudicotyledons</taxon>
        <taxon>Gunneridae</taxon>
        <taxon>Pentapetalae</taxon>
        <taxon>Caryophyllales</taxon>
        <taxon>Chenopodiaceae</taxon>
        <taxon>Chenopodioideae</taxon>
        <taxon>Anserineae</taxon>
        <taxon>Spinacia</taxon>
    </lineage>
</organism>
<dbReference type="RefSeq" id="XP_056692178.1">
    <property type="nucleotide sequence ID" value="XM_056836200.1"/>
</dbReference>
<proteinExistence type="predicted"/>
<gene>
    <name evidence="2" type="primary">LOC130467633</name>
</gene>
<accession>A0ABM3R988</accession>
<dbReference type="GeneID" id="130467633"/>
<reference evidence="1" key="1">
    <citation type="journal article" date="2021" name="Nat. Commun.">
        <title>Genomic analyses provide insights into spinach domestication and the genetic basis of agronomic traits.</title>
        <authorList>
            <person name="Cai X."/>
            <person name="Sun X."/>
            <person name="Xu C."/>
            <person name="Sun H."/>
            <person name="Wang X."/>
            <person name="Ge C."/>
            <person name="Zhang Z."/>
            <person name="Wang Q."/>
            <person name="Fei Z."/>
            <person name="Jiao C."/>
            <person name="Wang Q."/>
        </authorList>
    </citation>
    <scope>NUCLEOTIDE SEQUENCE [LARGE SCALE GENOMIC DNA]</scope>
    <source>
        <strain evidence="1">cv. Varoflay</strain>
    </source>
</reference>
<protein>
    <submittedName>
        <fullName evidence="2">Uncharacterized mitochondrial protein AtMg00810-like</fullName>
    </submittedName>
</protein>
<sequence>MLLASLFLSQDTYAEEIIKRASMPSCAHVPTPVDTHSKLSTTSGSTYKDHTQYRSFAGALQYLTVTRPNISYVFQQICLHMHDAQDEHMRASMRIIRYIQGTLSLGLHLCTSPPLLVLFPTQTLTGVVVWTRGIPYASGYCIFLVIISSLGRPNDNPPCHSQVSKLNTLVWLM</sequence>
<reference evidence="2" key="2">
    <citation type="submission" date="2025-08" db="UniProtKB">
        <authorList>
            <consortium name="RefSeq"/>
        </authorList>
    </citation>
    <scope>IDENTIFICATION</scope>
    <source>
        <tissue evidence="2">Leaf</tissue>
    </source>
</reference>